<reference evidence="1" key="1">
    <citation type="submission" date="2021-06" db="EMBL/GenBank/DDBJ databases">
        <authorList>
            <person name="Kallberg Y."/>
            <person name="Tangrot J."/>
            <person name="Rosling A."/>
        </authorList>
    </citation>
    <scope>NUCLEOTIDE SEQUENCE</scope>
    <source>
        <strain evidence="1">BR232B</strain>
    </source>
</reference>
<comment type="caution">
    <text evidence="1">The sequence shown here is derived from an EMBL/GenBank/DDBJ whole genome shotgun (WGS) entry which is preliminary data.</text>
</comment>
<protein>
    <submittedName>
        <fullName evidence="1">9879_t:CDS:1</fullName>
    </submittedName>
</protein>
<sequence>MEIPPYLDKFECFGKKLSEETSGNHKASGKIDASGKTDASVATEISGLSIEETVISPKFTASSGMEDTIEGQDEGTPNPLLTSFCPFKANTRSRSNLSIRACILSSYFSIRERSHLISLLRIIHRGHEDPRETEGAIEEMDQYHPPKKKAVLNPNYGHILAFY</sequence>
<dbReference type="EMBL" id="CAJVPI010000214">
    <property type="protein sequence ID" value="CAG8501950.1"/>
    <property type="molecule type" value="Genomic_DNA"/>
</dbReference>
<dbReference type="Proteomes" id="UP000789739">
    <property type="component" value="Unassembled WGS sequence"/>
</dbReference>
<proteinExistence type="predicted"/>
<dbReference type="AlphaFoldDB" id="A0A9N8ZNM7"/>
<evidence type="ECO:0000313" key="2">
    <source>
        <dbReference type="Proteomes" id="UP000789739"/>
    </source>
</evidence>
<organism evidence="1 2">
    <name type="scientific">Paraglomus brasilianum</name>
    <dbReference type="NCBI Taxonomy" id="144538"/>
    <lineage>
        <taxon>Eukaryota</taxon>
        <taxon>Fungi</taxon>
        <taxon>Fungi incertae sedis</taxon>
        <taxon>Mucoromycota</taxon>
        <taxon>Glomeromycotina</taxon>
        <taxon>Glomeromycetes</taxon>
        <taxon>Paraglomerales</taxon>
        <taxon>Paraglomeraceae</taxon>
        <taxon>Paraglomus</taxon>
    </lineage>
</organism>
<accession>A0A9N8ZNM7</accession>
<keyword evidence="2" id="KW-1185">Reference proteome</keyword>
<evidence type="ECO:0000313" key="1">
    <source>
        <dbReference type="EMBL" id="CAG8501950.1"/>
    </source>
</evidence>
<name>A0A9N8ZNM7_9GLOM</name>
<gene>
    <name evidence="1" type="ORF">PBRASI_LOCUS2654</name>
</gene>